<proteinExistence type="inferred from homology"/>
<comment type="pathway">
    <text evidence="12">Carbohydrate metabolism; D-ribose degradation; D-ribose 5-phosphate from beta-D-ribopyranose: step 2/2.</text>
</comment>
<feature type="binding site" evidence="12">
    <location>
        <position position="140"/>
    </location>
    <ligand>
        <name>substrate</name>
    </ligand>
</feature>
<dbReference type="Gene3D" id="3.40.1190.20">
    <property type="match status" value="1"/>
</dbReference>
<name>A0ABV2GA55_9BACL</name>
<evidence type="ECO:0000256" key="1">
    <source>
        <dbReference type="ARBA" id="ARBA00005380"/>
    </source>
</evidence>
<evidence type="ECO:0000256" key="8">
    <source>
        <dbReference type="ARBA" id="ARBA00022840"/>
    </source>
</evidence>
<dbReference type="PRINTS" id="PR00990">
    <property type="entry name" value="RIBOKINASE"/>
</dbReference>
<keyword evidence="7 12" id="KW-0418">Kinase</keyword>
<dbReference type="InterPro" id="IPR029056">
    <property type="entry name" value="Ribokinase-like"/>
</dbReference>
<feature type="binding site" evidence="12">
    <location>
        <position position="282"/>
    </location>
    <ligand>
        <name>K(+)</name>
        <dbReference type="ChEBI" id="CHEBI:29103"/>
    </ligand>
</feature>
<keyword evidence="6 12" id="KW-0547">Nucleotide-binding</keyword>
<evidence type="ECO:0000313" key="15">
    <source>
        <dbReference type="Proteomes" id="UP001549099"/>
    </source>
</evidence>
<feature type="binding site" evidence="12">
    <location>
        <begin position="220"/>
        <end position="225"/>
    </location>
    <ligand>
        <name>ATP</name>
        <dbReference type="ChEBI" id="CHEBI:30616"/>
    </ligand>
</feature>
<comment type="similarity">
    <text evidence="12">Belongs to the carbohydrate kinase PfkB family. Ribokinase subfamily.</text>
</comment>
<comment type="cofactor">
    <cofactor evidence="12">
        <name>Mg(2+)</name>
        <dbReference type="ChEBI" id="CHEBI:18420"/>
    </cofactor>
    <text evidence="12">Requires a divalent cation, most likely magnesium in vivo, as an electrophilic catalyst to aid phosphoryl group transfer. It is the chelate of the metal and the nucleotide that is the actual substrate.</text>
</comment>
<dbReference type="HAMAP" id="MF_01987">
    <property type="entry name" value="Ribokinase"/>
    <property type="match status" value="1"/>
</dbReference>
<feature type="domain" description="Carbohydrate kinase PfkB" evidence="13">
    <location>
        <begin position="3"/>
        <end position="294"/>
    </location>
</feature>
<keyword evidence="12" id="KW-0963">Cytoplasm</keyword>
<evidence type="ECO:0000256" key="10">
    <source>
        <dbReference type="ARBA" id="ARBA00022958"/>
    </source>
</evidence>
<dbReference type="Proteomes" id="UP001549099">
    <property type="component" value="Unassembled WGS sequence"/>
</dbReference>
<evidence type="ECO:0000256" key="5">
    <source>
        <dbReference type="ARBA" id="ARBA00022723"/>
    </source>
</evidence>
<feature type="binding site" evidence="12">
    <location>
        <position position="248"/>
    </location>
    <ligand>
        <name>K(+)</name>
        <dbReference type="ChEBI" id="CHEBI:29103"/>
    </ligand>
</feature>
<dbReference type="EMBL" id="JBEPLW010000003">
    <property type="protein sequence ID" value="MET3574957.1"/>
    <property type="molecule type" value="Genomic_DNA"/>
</dbReference>
<keyword evidence="5 12" id="KW-0479">Metal-binding</keyword>
<feature type="binding site" evidence="12">
    <location>
        <position position="285"/>
    </location>
    <ligand>
        <name>K(+)</name>
        <dbReference type="ChEBI" id="CHEBI:29103"/>
    </ligand>
</feature>
<keyword evidence="4 12" id="KW-0808">Transferase</keyword>
<dbReference type="Pfam" id="PF00294">
    <property type="entry name" value="PfkB"/>
    <property type="match status" value="1"/>
</dbReference>
<dbReference type="InterPro" id="IPR002173">
    <property type="entry name" value="Carboh/pur_kinase_PfkB_CS"/>
</dbReference>
<dbReference type="PANTHER" id="PTHR10584">
    <property type="entry name" value="SUGAR KINASE"/>
    <property type="match status" value="1"/>
</dbReference>
<comment type="caution">
    <text evidence="12">Lacks conserved residue(s) required for the propagation of feature annotation.</text>
</comment>
<dbReference type="InterPro" id="IPR011877">
    <property type="entry name" value="Ribokinase"/>
</dbReference>
<protein>
    <recommendedName>
        <fullName evidence="3 12">Ribokinase</fullName>
        <shortName evidence="12">RK</shortName>
        <ecNumber evidence="2 12">2.7.1.15</ecNumber>
    </recommendedName>
</protein>
<evidence type="ECO:0000313" key="14">
    <source>
        <dbReference type="EMBL" id="MET3574957.1"/>
    </source>
</evidence>
<keyword evidence="10 12" id="KW-0630">Potassium</keyword>
<keyword evidence="15" id="KW-1185">Reference proteome</keyword>
<evidence type="ECO:0000256" key="7">
    <source>
        <dbReference type="ARBA" id="ARBA00022777"/>
    </source>
</evidence>
<evidence type="ECO:0000256" key="4">
    <source>
        <dbReference type="ARBA" id="ARBA00022679"/>
    </source>
</evidence>
<comment type="caution">
    <text evidence="14">The sequence shown here is derived from an EMBL/GenBank/DDBJ whole genome shotgun (WGS) entry which is preliminary data.</text>
</comment>
<dbReference type="GO" id="GO:0004747">
    <property type="term" value="F:ribokinase activity"/>
    <property type="evidence" value="ECO:0007669"/>
    <property type="project" value="UniProtKB-EC"/>
</dbReference>
<comment type="similarity">
    <text evidence="1">Belongs to the carbohydrate kinase pfkB family.</text>
</comment>
<feature type="binding site" evidence="12">
    <location>
        <position position="184"/>
    </location>
    <ligand>
        <name>ATP</name>
        <dbReference type="ChEBI" id="CHEBI:30616"/>
    </ligand>
</feature>
<feature type="binding site" evidence="12">
    <location>
        <begin position="12"/>
        <end position="14"/>
    </location>
    <ligand>
        <name>substrate</name>
    </ligand>
</feature>
<organism evidence="14 15">
    <name type="scientific">Bhargavaea ullalensis</name>
    <dbReference type="NCBI Taxonomy" id="1265685"/>
    <lineage>
        <taxon>Bacteria</taxon>
        <taxon>Bacillati</taxon>
        <taxon>Bacillota</taxon>
        <taxon>Bacilli</taxon>
        <taxon>Bacillales</taxon>
        <taxon>Caryophanaceae</taxon>
        <taxon>Bhargavaea</taxon>
    </lineage>
</organism>
<evidence type="ECO:0000256" key="9">
    <source>
        <dbReference type="ARBA" id="ARBA00022842"/>
    </source>
</evidence>
<dbReference type="SUPFAM" id="SSF53613">
    <property type="entry name" value="Ribokinase-like"/>
    <property type="match status" value="1"/>
</dbReference>
<dbReference type="InterPro" id="IPR011611">
    <property type="entry name" value="PfkB_dom"/>
</dbReference>
<evidence type="ECO:0000256" key="3">
    <source>
        <dbReference type="ARBA" id="ARBA00016943"/>
    </source>
</evidence>
<feature type="active site" description="Proton acceptor" evidence="12">
    <location>
        <position position="252"/>
    </location>
</feature>
<evidence type="ECO:0000256" key="12">
    <source>
        <dbReference type="HAMAP-Rule" id="MF_01987"/>
    </source>
</evidence>
<dbReference type="PANTHER" id="PTHR10584:SF166">
    <property type="entry name" value="RIBOKINASE"/>
    <property type="match status" value="1"/>
</dbReference>
<comment type="function">
    <text evidence="12">Catalyzes the phosphorylation of ribose at O-5 in a reaction requiring ATP and magnesium. The resulting D-ribose-5-phosphate can then be used either for sythesis of nucleotides, histidine, and tryptophan, or as a component of the pentose phosphate pathway.</text>
</comment>
<feature type="binding site" evidence="12">
    <location>
        <begin position="40"/>
        <end position="44"/>
    </location>
    <ligand>
        <name>substrate</name>
    </ligand>
</feature>
<keyword evidence="11 12" id="KW-0119">Carbohydrate metabolism</keyword>
<feature type="binding site" evidence="12">
    <location>
        <position position="252"/>
    </location>
    <ligand>
        <name>substrate</name>
    </ligand>
</feature>
<comment type="subunit">
    <text evidence="12">Homodimer.</text>
</comment>
<keyword evidence="9 12" id="KW-0460">Magnesium</keyword>
<dbReference type="EC" id="2.7.1.15" evidence="2 12"/>
<evidence type="ECO:0000259" key="13">
    <source>
        <dbReference type="Pfam" id="PF00294"/>
    </source>
</evidence>
<feature type="binding site" evidence="12">
    <location>
        <position position="287"/>
    </location>
    <ligand>
        <name>K(+)</name>
        <dbReference type="ChEBI" id="CHEBI:29103"/>
    </ligand>
</feature>
<dbReference type="NCBIfam" id="TIGR02152">
    <property type="entry name" value="D_ribokin_bact"/>
    <property type="match status" value="1"/>
</dbReference>
<comment type="catalytic activity">
    <reaction evidence="12">
        <text>D-ribose + ATP = D-ribose 5-phosphate + ADP + H(+)</text>
        <dbReference type="Rhea" id="RHEA:13697"/>
        <dbReference type="ChEBI" id="CHEBI:15378"/>
        <dbReference type="ChEBI" id="CHEBI:30616"/>
        <dbReference type="ChEBI" id="CHEBI:47013"/>
        <dbReference type="ChEBI" id="CHEBI:78346"/>
        <dbReference type="ChEBI" id="CHEBI:456216"/>
        <dbReference type="EC" id="2.7.1.15"/>
    </reaction>
</comment>
<dbReference type="InterPro" id="IPR002139">
    <property type="entry name" value="Ribo/fructo_kinase"/>
</dbReference>
<comment type="activity regulation">
    <text evidence="12">Activated by a monovalent cation that binds near, but not in, the active site. The most likely occupant of the site in vivo is potassium. Ion binding induces a conformational change that may alter substrate affinity.</text>
</comment>
<evidence type="ECO:0000256" key="6">
    <source>
        <dbReference type="ARBA" id="ARBA00022741"/>
    </source>
</evidence>
<evidence type="ECO:0000256" key="2">
    <source>
        <dbReference type="ARBA" id="ARBA00012035"/>
    </source>
</evidence>
<accession>A0ABV2GA55</accession>
<gene>
    <name evidence="12" type="primary">rbsK</name>
    <name evidence="14" type="ORF">ABID49_000841</name>
</gene>
<dbReference type="RefSeq" id="WP_354195651.1">
    <property type="nucleotide sequence ID" value="NZ_JBEPLW010000003.1"/>
</dbReference>
<feature type="binding site" evidence="12">
    <location>
        <position position="246"/>
    </location>
    <ligand>
        <name>K(+)</name>
        <dbReference type="ChEBI" id="CHEBI:29103"/>
    </ligand>
</feature>
<feature type="binding site" evidence="12">
    <location>
        <begin position="251"/>
        <end position="252"/>
    </location>
    <ligand>
        <name>ATP</name>
        <dbReference type="ChEBI" id="CHEBI:30616"/>
    </ligand>
</feature>
<comment type="subcellular location">
    <subcellularLocation>
        <location evidence="12">Cytoplasm</location>
    </subcellularLocation>
</comment>
<keyword evidence="8 12" id="KW-0067">ATP-binding</keyword>
<sequence length="302" mass="31609">MDRRVAVVGSLNMDLITRTARLPKIGETILGESIDYLPGGKGANQAVAAARLGCRVDMVGAVGADAFGDVLIAGLEEDGIETGSVRRTDVPTGIANIFSVGGDNCITVVPGANGTVTPDSLDDKAMAAIREADVVILQMEIPVETVTHVLAEAKKAGVRTILNPAPAQVLPDSLLADVDYLTPNETEFELLAGRRFSSDLELEVLMKEWEDRHGHALIVTLGERGCTFLEDGRMATIAPPKVKAVDTTGAGDCFNGALASGIAQEWPLRRSLEFAVAASSLAVTKFGAQAGMPTLEDVGVDG</sequence>
<dbReference type="PROSITE" id="PS00584">
    <property type="entry name" value="PFKB_KINASES_2"/>
    <property type="match status" value="1"/>
</dbReference>
<dbReference type="CDD" id="cd01174">
    <property type="entry name" value="ribokinase"/>
    <property type="match status" value="1"/>
</dbReference>
<reference evidence="14 15" key="1">
    <citation type="submission" date="2024-06" db="EMBL/GenBank/DDBJ databases">
        <title>Genomic Encyclopedia of Type Strains, Phase IV (KMG-IV): sequencing the most valuable type-strain genomes for metagenomic binning, comparative biology and taxonomic classification.</title>
        <authorList>
            <person name="Goeker M."/>
        </authorList>
    </citation>
    <scope>NUCLEOTIDE SEQUENCE [LARGE SCALE GENOMIC DNA]</scope>
    <source>
        <strain evidence="14 15">DSM 26128</strain>
    </source>
</reference>
<evidence type="ECO:0000256" key="11">
    <source>
        <dbReference type="ARBA" id="ARBA00023277"/>
    </source>
</evidence>